<feature type="non-terminal residue" evidence="1">
    <location>
        <position position="1"/>
    </location>
</feature>
<comment type="caution">
    <text evidence="1">The sequence shown here is derived from an EMBL/GenBank/DDBJ whole genome shotgun (WGS) entry which is preliminary data.</text>
</comment>
<accession>A0AAJ1B3N8</accession>
<dbReference type="EMBL" id="JAJBNC010000419">
    <property type="protein sequence ID" value="MCB5496127.1"/>
    <property type="molecule type" value="Genomic_DNA"/>
</dbReference>
<name>A0AAJ1B3N8_MEDGN</name>
<proteinExistence type="predicted"/>
<reference evidence="1" key="1">
    <citation type="submission" date="2021-10" db="EMBL/GenBank/DDBJ databases">
        <title>Collection of gut derived symbiotic bacterial strains cultured from healthy donors.</title>
        <authorList>
            <person name="Lin H."/>
            <person name="Littmann E."/>
            <person name="Claire K."/>
            <person name="Pamer E."/>
        </authorList>
    </citation>
    <scope>NUCLEOTIDE SEQUENCE</scope>
    <source>
        <strain evidence="1">MSK.23.4</strain>
    </source>
</reference>
<evidence type="ECO:0000313" key="2">
    <source>
        <dbReference type="Proteomes" id="UP001297422"/>
    </source>
</evidence>
<gene>
    <name evidence="1" type="ORF">LIQ10_20815</name>
</gene>
<evidence type="ECO:0000313" key="1">
    <source>
        <dbReference type="EMBL" id="MCB5496127.1"/>
    </source>
</evidence>
<dbReference type="RefSeq" id="WP_226973615.1">
    <property type="nucleotide sequence ID" value="NZ_JAJBNC010000419.1"/>
</dbReference>
<dbReference type="Proteomes" id="UP001297422">
    <property type="component" value="Unassembled WGS sequence"/>
</dbReference>
<protein>
    <submittedName>
        <fullName evidence="1">Uncharacterized protein</fullName>
    </submittedName>
</protein>
<dbReference type="AlphaFoldDB" id="A0AAJ1B3N8"/>
<organism evidence="1 2">
    <name type="scientific">Mediterraneibacter gnavus</name>
    <name type="common">Ruminococcus gnavus</name>
    <dbReference type="NCBI Taxonomy" id="33038"/>
    <lineage>
        <taxon>Bacteria</taxon>
        <taxon>Bacillati</taxon>
        <taxon>Bacillota</taxon>
        <taxon>Clostridia</taxon>
        <taxon>Lachnospirales</taxon>
        <taxon>Lachnospiraceae</taxon>
        <taxon>Mediterraneibacter</taxon>
    </lineage>
</organism>
<sequence>KQINTDELVDYYERKEACDYTVDENEADDTYQINSQDAFNYYDYRIGSTGGFNRNGNLEKGEANMLMEKYQPKILWRF</sequence>
<feature type="non-terminal residue" evidence="1">
    <location>
        <position position="78"/>
    </location>
</feature>